<dbReference type="InterPro" id="IPR011701">
    <property type="entry name" value="MFS"/>
</dbReference>
<dbReference type="GO" id="GO:0005886">
    <property type="term" value="C:plasma membrane"/>
    <property type="evidence" value="ECO:0007669"/>
    <property type="project" value="TreeGrafter"/>
</dbReference>
<dbReference type="PANTHER" id="PTHR23502">
    <property type="entry name" value="MAJOR FACILITATOR SUPERFAMILY"/>
    <property type="match status" value="1"/>
</dbReference>
<dbReference type="OrthoDB" id="3357846at2759"/>
<dbReference type="GO" id="GO:1990961">
    <property type="term" value="P:xenobiotic detoxification by transmembrane export across the plasma membrane"/>
    <property type="evidence" value="ECO:0007669"/>
    <property type="project" value="TreeGrafter"/>
</dbReference>
<evidence type="ECO:0000313" key="7">
    <source>
        <dbReference type="EMBL" id="KAF2022559.1"/>
    </source>
</evidence>
<evidence type="ECO:0000256" key="1">
    <source>
        <dbReference type="ARBA" id="ARBA00004141"/>
    </source>
</evidence>
<evidence type="ECO:0000256" key="4">
    <source>
        <dbReference type="ARBA" id="ARBA00023136"/>
    </source>
</evidence>
<feature type="transmembrane region" description="Helical" evidence="6">
    <location>
        <begin position="305"/>
        <end position="324"/>
    </location>
</feature>
<gene>
    <name evidence="7" type="ORF">EK21DRAFT_119631</name>
</gene>
<feature type="region of interest" description="Disordered" evidence="5">
    <location>
        <begin position="43"/>
        <end position="86"/>
    </location>
</feature>
<dbReference type="Gene3D" id="1.20.1250.20">
    <property type="entry name" value="MFS general substrate transporter like domains"/>
    <property type="match status" value="1"/>
</dbReference>
<dbReference type="PANTHER" id="PTHR23502:SF23">
    <property type="entry name" value="FLUCONAZOLE RESISTANCE PROTEIN 1"/>
    <property type="match status" value="1"/>
</dbReference>
<proteinExistence type="predicted"/>
<feature type="transmembrane region" description="Helical" evidence="6">
    <location>
        <begin position="460"/>
        <end position="481"/>
    </location>
</feature>
<protein>
    <submittedName>
        <fullName evidence="7">MFS general substrate transporter</fullName>
    </submittedName>
</protein>
<evidence type="ECO:0000256" key="2">
    <source>
        <dbReference type="ARBA" id="ARBA00022692"/>
    </source>
</evidence>
<accession>A0A9P4LFS8</accession>
<keyword evidence="3 6" id="KW-1133">Transmembrane helix</keyword>
<dbReference type="GO" id="GO:0015244">
    <property type="term" value="F:fluconazole transmembrane transporter activity"/>
    <property type="evidence" value="ECO:0007669"/>
    <property type="project" value="TreeGrafter"/>
</dbReference>
<feature type="transmembrane region" description="Helical" evidence="6">
    <location>
        <begin position="183"/>
        <end position="205"/>
    </location>
</feature>
<feature type="compositionally biased region" description="Acidic residues" evidence="5">
    <location>
        <begin position="68"/>
        <end position="84"/>
    </location>
</feature>
<name>A0A9P4LFS8_9PLEO</name>
<comment type="subcellular location">
    <subcellularLocation>
        <location evidence="1">Membrane</location>
        <topology evidence="1">Multi-pass membrane protein</topology>
    </subcellularLocation>
</comment>
<keyword evidence="4 6" id="KW-0472">Membrane</keyword>
<dbReference type="Proteomes" id="UP000799777">
    <property type="component" value="Unassembled WGS sequence"/>
</dbReference>
<reference evidence="7" key="1">
    <citation type="journal article" date="2020" name="Stud. Mycol.">
        <title>101 Dothideomycetes genomes: a test case for predicting lifestyles and emergence of pathogens.</title>
        <authorList>
            <person name="Haridas S."/>
            <person name="Albert R."/>
            <person name="Binder M."/>
            <person name="Bloem J."/>
            <person name="Labutti K."/>
            <person name="Salamov A."/>
            <person name="Andreopoulos B."/>
            <person name="Baker S."/>
            <person name="Barry K."/>
            <person name="Bills G."/>
            <person name="Bluhm B."/>
            <person name="Cannon C."/>
            <person name="Castanera R."/>
            <person name="Culley D."/>
            <person name="Daum C."/>
            <person name="Ezra D."/>
            <person name="Gonzalez J."/>
            <person name="Henrissat B."/>
            <person name="Kuo A."/>
            <person name="Liang C."/>
            <person name="Lipzen A."/>
            <person name="Lutzoni F."/>
            <person name="Magnuson J."/>
            <person name="Mondo S."/>
            <person name="Nolan M."/>
            <person name="Ohm R."/>
            <person name="Pangilinan J."/>
            <person name="Park H.-J."/>
            <person name="Ramirez L."/>
            <person name="Alfaro M."/>
            <person name="Sun H."/>
            <person name="Tritt A."/>
            <person name="Yoshinaga Y."/>
            <person name="Zwiers L.-H."/>
            <person name="Turgeon B."/>
            <person name="Goodwin S."/>
            <person name="Spatafora J."/>
            <person name="Crous P."/>
            <person name="Grigoriev I."/>
        </authorList>
    </citation>
    <scope>NUCLEOTIDE SEQUENCE</scope>
    <source>
        <strain evidence="7">CBS 110217</strain>
    </source>
</reference>
<evidence type="ECO:0000256" key="3">
    <source>
        <dbReference type="ARBA" id="ARBA00022989"/>
    </source>
</evidence>
<feature type="transmembrane region" description="Helical" evidence="6">
    <location>
        <begin position="274"/>
        <end position="298"/>
    </location>
</feature>
<dbReference type="EMBL" id="ML978541">
    <property type="protein sequence ID" value="KAF2022559.1"/>
    <property type="molecule type" value="Genomic_DNA"/>
</dbReference>
<evidence type="ECO:0000256" key="6">
    <source>
        <dbReference type="SAM" id="Phobius"/>
    </source>
</evidence>
<dbReference type="SUPFAM" id="SSF103473">
    <property type="entry name" value="MFS general substrate transporter"/>
    <property type="match status" value="1"/>
</dbReference>
<dbReference type="AlphaFoldDB" id="A0A9P4LFS8"/>
<feature type="transmembrane region" description="Helical" evidence="6">
    <location>
        <begin position="421"/>
        <end position="445"/>
    </location>
</feature>
<sequence length="482" mass="53149">MNLTRETQLGQVARWLTCSRILLYPEEKPDFQIMRAYLGGRATLPSPKRTQQDAPEEQANNEKSAEEGPVDEAIESDGSEDALETEIKSAQDSAALSRITSRCDMSKQEASRPIDPAKISDGTILVTWYATDDLENPQICSFWPKFNVVFQMYQYVVVVYMGSAIYLASGPQFMEVFRASQSVASLGLGLHVLGYGIGPLVLSPLSERPAIGRNPPYMISCPLFVIISQPTAFVDDVHGFMVLRFLQGLFGSPCIATTSASLGDTANLLHLSYLIMGLEIAGFIGPALGPITAGFAIVVTGCHWFMWELSWASGPSFIIFLLFLPETSTPTVLYRRADRLRNLTGNPNIKSESETVQSIPSPSQLTYDALVIPWKISTLDPAILLISMYTGLVYAVFYLFSEVCPLVFVDIYGMNLGQIGLVFLSVTIGVTMAGIFLFCFLHFYVNHRMRVKGFEGPEQWLLPAVVASFVIPVGLFIFGWCS</sequence>
<comment type="caution">
    <text evidence="7">The sequence shown here is derived from an EMBL/GenBank/DDBJ whole genome shotgun (WGS) entry which is preliminary data.</text>
</comment>
<keyword evidence="8" id="KW-1185">Reference proteome</keyword>
<feature type="transmembrane region" description="Helical" evidence="6">
    <location>
        <begin position="152"/>
        <end position="171"/>
    </location>
</feature>
<dbReference type="Pfam" id="PF07690">
    <property type="entry name" value="MFS_1"/>
    <property type="match status" value="1"/>
</dbReference>
<keyword evidence="2 6" id="KW-0812">Transmembrane</keyword>
<feature type="transmembrane region" description="Helical" evidence="6">
    <location>
        <begin position="382"/>
        <end position="409"/>
    </location>
</feature>
<dbReference type="InterPro" id="IPR036259">
    <property type="entry name" value="MFS_trans_sf"/>
</dbReference>
<evidence type="ECO:0000313" key="8">
    <source>
        <dbReference type="Proteomes" id="UP000799777"/>
    </source>
</evidence>
<organism evidence="7 8">
    <name type="scientific">Setomelanomma holmii</name>
    <dbReference type="NCBI Taxonomy" id="210430"/>
    <lineage>
        <taxon>Eukaryota</taxon>
        <taxon>Fungi</taxon>
        <taxon>Dikarya</taxon>
        <taxon>Ascomycota</taxon>
        <taxon>Pezizomycotina</taxon>
        <taxon>Dothideomycetes</taxon>
        <taxon>Pleosporomycetidae</taxon>
        <taxon>Pleosporales</taxon>
        <taxon>Pleosporineae</taxon>
        <taxon>Phaeosphaeriaceae</taxon>
        <taxon>Setomelanomma</taxon>
    </lineage>
</organism>
<evidence type="ECO:0000256" key="5">
    <source>
        <dbReference type="SAM" id="MobiDB-lite"/>
    </source>
</evidence>